<dbReference type="InterPro" id="IPR032816">
    <property type="entry name" value="VTT_dom"/>
</dbReference>
<evidence type="ECO:0000256" key="5">
    <source>
        <dbReference type="ARBA" id="ARBA00022989"/>
    </source>
</evidence>
<accession>K9XM85</accession>
<keyword evidence="5 7" id="KW-1133">Transmembrane helix</keyword>
<dbReference type="GO" id="GO:0005886">
    <property type="term" value="C:plasma membrane"/>
    <property type="evidence" value="ECO:0007669"/>
    <property type="project" value="UniProtKB-SubCell"/>
</dbReference>
<protein>
    <submittedName>
        <fullName evidence="9">SNARE associated Golgi family protein</fullName>
    </submittedName>
</protein>
<gene>
    <name evidence="9" type="ordered locus">Sta7437_0094</name>
</gene>
<organism evidence="9 10">
    <name type="scientific">Stanieria cyanosphaera (strain ATCC 29371 / PCC 7437)</name>
    <dbReference type="NCBI Taxonomy" id="111780"/>
    <lineage>
        <taxon>Bacteria</taxon>
        <taxon>Bacillati</taxon>
        <taxon>Cyanobacteriota</taxon>
        <taxon>Cyanophyceae</taxon>
        <taxon>Pleurocapsales</taxon>
        <taxon>Dermocarpellaceae</taxon>
        <taxon>Stanieria</taxon>
    </lineage>
</organism>
<comment type="subcellular location">
    <subcellularLocation>
        <location evidence="1">Cell membrane</location>
        <topology evidence="1">Multi-pass membrane protein</topology>
    </subcellularLocation>
</comment>
<evidence type="ECO:0000256" key="6">
    <source>
        <dbReference type="ARBA" id="ARBA00023136"/>
    </source>
</evidence>
<feature type="domain" description="VTT" evidence="8">
    <location>
        <begin position="30"/>
        <end position="160"/>
    </location>
</feature>
<feature type="transmembrane region" description="Helical" evidence="7">
    <location>
        <begin position="12"/>
        <end position="30"/>
    </location>
</feature>
<dbReference type="PANTHER" id="PTHR42709">
    <property type="entry name" value="ALKALINE PHOSPHATASE LIKE PROTEIN"/>
    <property type="match status" value="1"/>
</dbReference>
<keyword evidence="6 7" id="KW-0472">Membrane</keyword>
<feature type="transmembrane region" description="Helical" evidence="7">
    <location>
        <begin position="172"/>
        <end position="193"/>
    </location>
</feature>
<dbReference type="HOGENOM" id="CLU_044208_1_1_3"/>
<evidence type="ECO:0000256" key="2">
    <source>
        <dbReference type="ARBA" id="ARBA00010792"/>
    </source>
</evidence>
<dbReference type="RefSeq" id="WP_015191388.1">
    <property type="nucleotide sequence ID" value="NC_019748.1"/>
</dbReference>
<sequence>MLEWIVNTVNSLGYFGIGFLMFLENVFPPIPSELIMPLAGFVVTQGKLDFAHVVGAGIIGSILGALPWYYLGKRLGLKRIQFLADKYGQWLTVSGEDVLQAKQWFDRRGNLATGLGRLVPGIRTYISVPAGINRMSFWTFLIYSTIGTAVWVSLLTYAGYLLGENYEQVKKFLGPISTIVIVALIIMTGSWIIKRKTRQN</sequence>
<dbReference type="AlphaFoldDB" id="K9XM85"/>
<evidence type="ECO:0000256" key="7">
    <source>
        <dbReference type="SAM" id="Phobius"/>
    </source>
</evidence>
<dbReference type="KEGG" id="scs:Sta7437_0094"/>
<proteinExistence type="inferred from homology"/>
<dbReference type="InterPro" id="IPR051311">
    <property type="entry name" value="DedA_domain"/>
</dbReference>
<evidence type="ECO:0000313" key="10">
    <source>
        <dbReference type="Proteomes" id="UP000010473"/>
    </source>
</evidence>
<dbReference type="EMBL" id="CP003653">
    <property type="protein sequence ID" value="AFZ33715.1"/>
    <property type="molecule type" value="Genomic_DNA"/>
</dbReference>
<keyword evidence="10" id="KW-1185">Reference proteome</keyword>
<keyword evidence="3" id="KW-1003">Cell membrane</keyword>
<keyword evidence="4 7" id="KW-0812">Transmembrane</keyword>
<dbReference type="Proteomes" id="UP000010473">
    <property type="component" value="Chromosome"/>
</dbReference>
<dbReference type="eggNOG" id="COG0586">
    <property type="taxonomic scope" value="Bacteria"/>
</dbReference>
<feature type="transmembrane region" description="Helical" evidence="7">
    <location>
        <begin position="140"/>
        <end position="160"/>
    </location>
</feature>
<name>K9XM85_STAC7</name>
<feature type="transmembrane region" description="Helical" evidence="7">
    <location>
        <begin position="50"/>
        <end position="71"/>
    </location>
</feature>
<dbReference type="PATRIC" id="fig|111780.3.peg.92"/>
<dbReference type="PANTHER" id="PTHR42709:SF6">
    <property type="entry name" value="UNDECAPRENYL PHOSPHATE TRANSPORTER A"/>
    <property type="match status" value="1"/>
</dbReference>
<evidence type="ECO:0000259" key="8">
    <source>
        <dbReference type="Pfam" id="PF09335"/>
    </source>
</evidence>
<comment type="similarity">
    <text evidence="2">Belongs to the DedA family.</text>
</comment>
<evidence type="ECO:0000256" key="3">
    <source>
        <dbReference type="ARBA" id="ARBA00022475"/>
    </source>
</evidence>
<dbReference type="Pfam" id="PF09335">
    <property type="entry name" value="VTT_dom"/>
    <property type="match status" value="1"/>
</dbReference>
<dbReference type="OrthoDB" id="9813426at2"/>
<reference evidence="10" key="1">
    <citation type="journal article" date="2013" name="Proc. Natl. Acad. Sci. U.S.A.">
        <title>Improving the coverage of the cyanobacterial phylum using diversity-driven genome sequencing.</title>
        <authorList>
            <person name="Shih P.M."/>
            <person name="Wu D."/>
            <person name="Latifi A."/>
            <person name="Axen S.D."/>
            <person name="Fewer D.P."/>
            <person name="Talla E."/>
            <person name="Calteau A."/>
            <person name="Cai F."/>
            <person name="Tandeau de Marsac N."/>
            <person name="Rippka R."/>
            <person name="Herdman M."/>
            <person name="Sivonen K."/>
            <person name="Coursin T."/>
            <person name="Laurent T."/>
            <person name="Goodwin L."/>
            <person name="Nolan M."/>
            <person name="Davenport K.W."/>
            <person name="Han C.S."/>
            <person name="Rubin E.M."/>
            <person name="Eisen J.A."/>
            <person name="Woyke T."/>
            <person name="Gugger M."/>
            <person name="Kerfeld C.A."/>
        </authorList>
    </citation>
    <scope>NUCLEOTIDE SEQUENCE [LARGE SCALE GENOMIC DNA]</scope>
    <source>
        <strain evidence="10">ATCC 29371 / PCC 7437</strain>
    </source>
</reference>
<evidence type="ECO:0000256" key="1">
    <source>
        <dbReference type="ARBA" id="ARBA00004651"/>
    </source>
</evidence>
<evidence type="ECO:0000313" key="9">
    <source>
        <dbReference type="EMBL" id="AFZ33715.1"/>
    </source>
</evidence>
<evidence type="ECO:0000256" key="4">
    <source>
        <dbReference type="ARBA" id="ARBA00022692"/>
    </source>
</evidence>